<dbReference type="GO" id="GO:0080132">
    <property type="term" value="F:fatty acid 2-hydroxylase activity"/>
    <property type="evidence" value="ECO:0007669"/>
    <property type="project" value="InterPro"/>
</dbReference>
<evidence type="ECO:0000256" key="4">
    <source>
        <dbReference type="ARBA" id="ARBA00005747"/>
    </source>
</evidence>
<evidence type="ECO:0000256" key="20">
    <source>
        <dbReference type="PIRSR" id="PIRSR005149-50"/>
    </source>
</evidence>
<keyword evidence="13 18" id="KW-0560">Oxidoreductase</keyword>
<feature type="binding site" evidence="19">
    <location>
        <position position="268"/>
    </location>
    <ligand>
        <name>Zn(2+)</name>
        <dbReference type="ChEBI" id="CHEBI:29105"/>
        <label>1</label>
    </ligand>
</feature>
<feature type="binding site" evidence="19">
    <location>
        <position position="240"/>
    </location>
    <ligand>
        <name>Zn(2+)</name>
        <dbReference type="ChEBI" id="CHEBI:29105"/>
        <label>1</label>
    </ligand>
</feature>
<dbReference type="GO" id="GO:0006633">
    <property type="term" value="P:fatty acid biosynthetic process"/>
    <property type="evidence" value="ECO:0007669"/>
    <property type="project" value="UniProtKB-KW"/>
</dbReference>
<comment type="pathway">
    <text evidence="2">Sphingolipid metabolism.</text>
</comment>
<evidence type="ECO:0000256" key="18">
    <source>
        <dbReference type="PIRNR" id="PIRNR005149"/>
    </source>
</evidence>
<comment type="subcellular location">
    <subcellularLocation>
        <location evidence="1">Endoplasmic reticulum membrane</location>
        <topology evidence="1">Multi-pass membrane protein</topology>
    </subcellularLocation>
</comment>
<evidence type="ECO:0000256" key="11">
    <source>
        <dbReference type="ARBA" id="ARBA00022833"/>
    </source>
</evidence>
<dbReference type="AlphaFoldDB" id="A0A875S5Q5"/>
<dbReference type="OrthoDB" id="2204368at2759"/>
<feature type="domain" description="Cytochrome b5 heme-binding" evidence="22">
    <location>
        <begin position="4"/>
        <end position="85"/>
    </location>
</feature>
<accession>A0A875S5Q5</accession>
<keyword evidence="17 18" id="KW-0275">Fatty acid biosynthesis</keyword>
<dbReference type="GO" id="GO:0005789">
    <property type="term" value="C:endoplasmic reticulum membrane"/>
    <property type="evidence" value="ECO:0007669"/>
    <property type="project" value="UniProtKB-SubCell"/>
</dbReference>
<dbReference type="EMBL" id="CP064815">
    <property type="protein sequence ID" value="QPG76951.1"/>
    <property type="molecule type" value="Genomic_DNA"/>
</dbReference>
<feature type="binding site" evidence="19">
    <location>
        <position position="345"/>
    </location>
    <ligand>
        <name>Zn(2+)</name>
        <dbReference type="ChEBI" id="CHEBI:29105"/>
        <label>2</label>
    </ligand>
</feature>
<evidence type="ECO:0000256" key="12">
    <source>
        <dbReference type="ARBA" id="ARBA00022989"/>
    </source>
</evidence>
<keyword evidence="5 18" id="KW-0444">Lipid biosynthesis</keyword>
<keyword evidence="8 18" id="KW-0479">Metal-binding</keyword>
<dbReference type="EC" id="1.-.-.-" evidence="18"/>
<evidence type="ECO:0000256" key="15">
    <source>
        <dbReference type="ARBA" id="ARBA00023098"/>
    </source>
</evidence>
<dbReference type="GO" id="GO:0005506">
    <property type="term" value="F:iron ion binding"/>
    <property type="evidence" value="ECO:0007669"/>
    <property type="project" value="UniProtKB-UniRule"/>
</dbReference>
<keyword evidence="14 18" id="KW-0408">Iron</keyword>
<evidence type="ECO:0000256" key="9">
    <source>
        <dbReference type="ARBA" id="ARBA00022824"/>
    </source>
</evidence>
<feature type="transmembrane region" description="Helical" evidence="21">
    <location>
        <begin position="301"/>
        <end position="318"/>
    </location>
</feature>
<dbReference type="InterPro" id="IPR036400">
    <property type="entry name" value="Cyt_B5-like_heme/steroid_sf"/>
</dbReference>
<dbReference type="PRINTS" id="PR00363">
    <property type="entry name" value="CYTOCHROMEB5"/>
</dbReference>
<feature type="transmembrane region" description="Helical" evidence="21">
    <location>
        <begin position="191"/>
        <end position="210"/>
    </location>
</feature>
<dbReference type="PROSITE" id="PS50255">
    <property type="entry name" value="CYTOCHROME_B5_2"/>
    <property type="match status" value="1"/>
</dbReference>
<dbReference type="PROSITE" id="PS00191">
    <property type="entry name" value="CYTOCHROME_B5_1"/>
    <property type="match status" value="1"/>
</dbReference>
<comment type="similarity">
    <text evidence="4 18">Belongs to the sterol desaturase family. SCS7 subfamily.</text>
</comment>
<feature type="binding site" evidence="19">
    <location>
        <position position="326"/>
    </location>
    <ligand>
        <name>Zn(2+)</name>
        <dbReference type="ChEBI" id="CHEBI:29105"/>
        <label>2</label>
    </ligand>
</feature>
<keyword evidence="15 18" id="KW-0443">Lipid metabolism</keyword>
<keyword evidence="6 20" id="KW-0349">Heme</keyword>
<dbReference type="Gene3D" id="3.10.120.10">
    <property type="entry name" value="Cytochrome b5-like heme/steroid binding domain"/>
    <property type="match status" value="1"/>
</dbReference>
<dbReference type="Proteomes" id="UP000662931">
    <property type="component" value="Chromosome 4"/>
</dbReference>
<dbReference type="InterPro" id="IPR001199">
    <property type="entry name" value="Cyt_B5-like_heme/steroid-bd"/>
</dbReference>
<proteinExistence type="inferred from homology"/>
<reference evidence="23" key="1">
    <citation type="submission" date="2020-10" db="EMBL/GenBank/DDBJ databases">
        <authorList>
            <person name="Roach M.J.R."/>
        </authorList>
    </citation>
    <scope>NUCLEOTIDE SEQUENCE</scope>
    <source>
        <strain evidence="23">CBS 1945</strain>
    </source>
</reference>
<dbReference type="InterPro" id="IPR014430">
    <property type="entry name" value="Scs7"/>
</dbReference>
<dbReference type="InterPro" id="IPR006694">
    <property type="entry name" value="Fatty_acid_hydroxylase"/>
</dbReference>
<feature type="binding site" evidence="19">
    <location>
        <position position="264"/>
    </location>
    <ligand>
        <name>Zn(2+)</name>
        <dbReference type="ChEBI" id="CHEBI:29105"/>
        <label>1</label>
    </ligand>
</feature>
<feature type="binding site" evidence="19">
    <location>
        <position position="267"/>
    </location>
    <ligand>
        <name>Zn(2+)</name>
        <dbReference type="ChEBI" id="CHEBI:29105"/>
        <label>1</label>
    </ligand>
</feature>
<evidence type="ECO:0000259" key="22">
    <source>
        <dbReference type="PROSITE" id="PS50255"/>
    </source>
</evidence>
<evidence type="ECO:0000256" key="6">
    <source>
        <dbReference type="ARBA" id="ARBA00022617"/>
    </source>
</evidence>
<name>A0A875S5Q5_EENNA</name>
<feature type="binding site" evidence="19">
    <location>
        <position position="344"/>
    </location>
    <ligand>
        <name>Zn(2+)</name>
        <dbReference type="ChEBI" id="CHEBI:29105"/>
        <label>1</label>
    </ligand>
</feature>
<evidence type="ECO:0000256" key="1">
    <source>
        <dbReference type="ARBA" id="ARBA00004477"/>
    </source>
</evidence>
<dbReference type="InterPro" id="IPR018506">
    <property type="entry name" value="Cyt_B5_heme-BS"/>
</dbReference>
<keyword evidence="7 21" id="KW-0812">Transmembrane</keyword>
<comment type="function">
    <text evidence="18">Ceramide hydroxylase involved in the hydroxylation of sphingolipid-associated very long chain fatty acids. Postulated to hydroxylate the very long chain fatty acid of dihydroceramides and phytoceramides at C-2.</text>
</comment>
<evidence type="ECO:0000256" key="19">
    <source>
        <dbReference type="PIRSR" id="PIRSR005149-1"/>
    </source>
</evidence>
<evidence type="ECO:0000256" key="21">
    <source>
        <dbReference type="SAM" id="Phobius"/>
    </source>
</evidence>
<gene>
    <name evidence="23" type="ORF">FOA43_004345</name>
</gene>
<dbReference type="GeneID" id="62197745"/>
<keyword evidence="9 18" id="KW-0256">Endoplasmic reticulum</keyword>
<dbReference type="Pfam" id="PF00173">
    <property type="entry name" value="Cyt-b5"/>
    <property type="match status" value="1"/>
</dbReference>
<keyword evidence="10 18" id="KW-0276">Fatty acid metabolism</keyword>
<dbReference type="KEGG" id="bnn:FOA43_004345"/>
<organism evidence="23 24">
    <name type="scientific">Eeniella nana</name>
    <name type="common">Yeast</name>
    <name type="synonym">Brettanomyces nanus</name>
    <dbReference type="NCBI Taxonomy" id="13502"/>
    <lineage>
        <taxon>Eukaryota</taxon>
        <taxon>Fungi</taxon>
        <taxon>Dikarya</taxon>
        <taxon>Ascomycota</taxon>
        <taxon>Saccharomycotina</taxon>
        <taxon>Pichiomycetes</taxon>
        <taxon>Pichiales</taxon>
        <taxon>Pichiaceae</taxon>
        <taxon>Brettanomyces</taxon>
    </lineage>
</organism>
<dbReference type="PIRSF" id="PIRSF005149">
    <property type="entry name" value="IPC-B_HD"/>
    <property type="match status" value="1"/>
</dbReference>
<dbReference type="SUPFAM" id="SSF55856">
    <property type="entry name" value="Cytochrome b5-like heme/steroid binding domain"/>
    <property type="match status" value="1"/>
</dbReference>
<feature type="binding site" evidence="19">
    <location>
        <position position="341"/>
    </location>
    <ligand>
        <name>Zn(2+)</name>
        <dbReference type="ChEBI" id="CHEBI:29105"/>
        <label>1</label>
    </ligand>
</feature>
<feature type="binding site" description="axial binding residue" evidence="20">
    <location>
        <position position="67"/>
    </location>
    <ligand>
        <name>heme</name>
        <dbReference type="ChEBI" id="CHEBI:30413"/>
    </ligand>
    <ligandPart>
        <name>Fe</name>
        <dbReference type="ChEBI" id="CHEBI:18248"/>
    </ligandPart>
</feature>
<evidence type="ECO:0000256" key="8">
    <source>
        <dbReference type="ARBA" id="ARBA00022723"/>
    </source>
</evidence>
<evidence type="ECO:0000313" key="23">
    <source>
        <dbReference type="EMBL" id="QPG76951.1"/>
    </source>
</evidence>
<evidence type="ECO:0000256" key="7">
    <source>
        <dbReference type="ARBA" id="ARBA00022692"/>
    </source>
</evidence>
<dbReference type="PANTHER" id="PTHR12863">
    <property type="entry name" value="FATTY ACID HYDROXYLASE"/>
    <property type="match status" value="1"/>
</dbReference>
<feature type="transmembrane region" description="Helical" evidence="21">
    <location>
        <begin position="216"/>
        <end position="235"/>
    </location>
</feature>
<evidence type="ECO:0000256" key="10">
    <source>
        <dbReference type="ARBA" id="ARBA00022832"/>
    </source>
</evidence>
<dbReference type="PANTHER" id="PTHR12863:SF1">
    <property type="entry name" value="FATTY ACID 2-HYDROXYLASE"/>
    <property type="match status" value="1"/>
</dbReference>
<keyword evidence="11 19" id="KW-0862">Zinc</keyword>
<keyword evidence="12 21" id="KW-1133">Transmembrane helix</keyword>
<evidence type="ECO:0000256" key="3">
    <source>
        <dbReference type="ARBA" id="ARBA00005189"/>
    </source>
</evidence>
<evidence type="ECO:0000256" key="13">
    <source>
        <dbReference type="ARBA" id="ARBA00023002"/>
    </source>
</evidence>
<dbReference type="GO" id="GO:0020037">
    <property type="term" value="F:heme binding"/>
    <property type="evidence" value="ECO:0007669"/>
    <property type="project" value="InterPro"/>
</dbReference>
<evidence type="ECO:0000256" key="16">
    <source>
        <dbReference type="ARBA" id="ARBA00023136"/>
    </source>
</evidence>
<evidence type="ECO:0000256" key="14">
    <source>
        <dbReference type="ARBA" id="ARBA00023004"/>
    </source>
</evidence>
<keyword evidence="16 18" id="KW-0472">Membrane</keyword>
<evidence type="ECO:0000313" key="24">
    <source>
        <dbReference type="Proteomes" id="UP000662931"/>
    </source>
</evidence>
<evidence type="ECO:0000256" key="17">
    <source>
        <dbReference type="ARBA" id="ARBA00023160"/>
    </source>
</evidence>
<comment type="cofactor">
    <cofactor evidence="18 19">
        <name>Zn(2+)</name>
        <dbReference type="ChEBI" id="CHEBI:29105"/>
    </cofactor>
    <text evidence="18 19">Binds 2 Zn(2+) ions per subunit that likely form a catalytic dimetal center.</text>
</comment>
<feature type="binding site" description="axial binding residue" evidence="20">
    <location>
        <position position="40"/>
    </location>
    <ligand>
        <name>heme</name>
        <dbReference type="ChEBI" id="CHEBI:30413"/>
    </ligand>
    <ligandPart>
        <name>Fe</name>
        <dbReference type="ChEBI" id="CHEBI:18248"/>
    </ligandPart>
</feature>
<feature type="binding site" evidence="19">
    <location>
        <position position="322"/>
    </location>
    <ligand>
        <name>Zn(2+)</name>
        <dbReference type="ChEBI" id="CHEBI:29105"/>
        <label>1</label>
    </ligand>
</feature>
<comment type="pathway">
    <text evidence="3">Lipid metabolism.</text>
</comment>
<dbReference type="RefSeq" id="XP_038780516.1">
    <property type="nucleotide sequence ID" value="XM_038924588.1"/>
</dbReference>
<dbReference type="Pfam" id="PF04116">
    <property type="entry name" value="FA_hydroxylase"/>
    <property type="match status" value="1"/>
</dbReference>
<sequence length="378" mass="43709">MPNLPLISKSELASHNTAESCWVSLYNRKVFDISQFLDEHPGGPEIVMEHAGKDITKVLSDSDTHVHSESAYEMLDDGMQIGYLATDEEEKELLKKHKGMEVTMDGAPADDMKTVDLTEFGEIPEDLFHLKTDPTADYKKYKFLDLDKPLIMQVLTAHWTKDFYLDQIHRPRHYGKGSAQLFGNFLEPISLTPWWVIPILWLPVNMYIFYQGFTHLSPFVSIPIWLVGLLAWTLIEYCMHRFLFHIDRLLPENQIAFTVHFLMHGVHHFLPMDRMRLVMPPALFVVLATPFYKIVFAVFPYYVACSAFAGGSLGYILYDMTHYALHHAKLPAIFKTIKASHLEHHYKNYQLAFGVTTTFWDKVFGTLMKPEATYQKRV</sequence>
<protein>
    <recommendedName>
        <fullName evidence="18">Ceramide very long chain fatty acid hydroxylase</fullName>
        <ecNumber evidence="18">1.-.-.-</ecNumber>
    </recommendedName>
</protein>
<dbReference type="SMART" id="SM01117">
    <property type="entry name" value="Cyt-b5"/>
    <property type="match status" value="1"/>
</dbReference>
<evidence type="ECO:0000256" key="5">
    <source>
        <dbReference type="ARBA" id="ARBA00022516"/>
    </source>
</evidence>
<keyword evidence="24" id="KW-1185">Reference proteome</keyword>
<comment type="cofactor">
    <cofactor evidence="20">
        <name>Fe cation</name>
        <dbReference type="ChEBI" id="CHEBI:24875"/>
    </cofactor>
</comment>
<evidence type="ECO:0000256" key="2">
    <source>
        <dbReference type="ARBA" id="ARBA00004991"/>
    </source>
</evidence>
<feature type="binding site" evidence="19">
    <location>
        <position position="245"/>
    </location>
    <ligand>
        <name>Zn(2+)</name>
        <dbReference type="ChEBI" id="CHEBI:29105"/>
        <label>1</label>
    </ligand>
</feature>